<dbReference type="Proteomes" id="UP001443914">
    <property type="component" value="Unassembled WGS sequence"/>
</dbReference>
<sequence>MSNMGLGVGKSGYIYDMLPLRYSRLRRESSVFFEAICSIQYHCLGDKIICTSLERPFTLTSGLSARANLRLKGENLSGTSGIVMMHLVSMFSEWIQVRVEIC</sequence>
<gene>
    <name evidence="1" type="ORF">RND81_10G143200</name>
</gene>
<dbReference type="EMBL" id="JBDFQZ010000010">
    <property type="protein sequence ID" value="KAK9683469.1"/>
    <property type="molecule type" value="Genomic_DNA"/>
</dbReference>
<proteinExistence type="predicted"/>
<evidence type="ECO:0000313" key="1">
    <source>
        <dbReference type="EMBL" id="KAK9683469.1"/>
    </source>
</evidence>
<comment type="caution">
    <text evidence="1">The sequence shown here is derived from an EMBL/GenBank/DDBJ whole genome shotgun (WGS) entry which is preliminary data.</text>
</comment>
<reference evidence="1" key="1">
    <citation type="submission" date="2024-03" db="EMBL/GenBank/DDBJ databases">
        <title>WGS assembly of Saponaria officinalis var. Norfolk2.</title>
        <authorList>
            <person name="Jenkins J."/>
            <person name="Shu S."/>
            <person name="Grimwood J."/>
            <person name="Barry K."/>
            <person name="Goodstein D."/>
            <person name="Schmutz J."/>
            <person name="Leebens-Mack J."/>
            <person name="Osbourn A."/>
        </authorList>
    </citation>
    <scope>NUCLEOTIDE SEQUENCE [LARGE SCALE GENOMIC DNA]</scope>
    <source>
        <strain evidence="1">JIC</strain>
    </source>
</reference>
<name>A0AAW1I2M2_SAPOF</name>
<keyword evidence="2" id="KW-1185">Reference proteome</keyword>
<protein>
    <submittedName>
        <fullName evidence="1">Uncharacterized protein</fullName>
    </submittedName>
</protein>
<organism evidence="1 2">
    <name type="scientific">Saponaria officinalis</name>
    <name type="common">Common soapwort</name>
    <name type="synonym">Lychnis saponaria</name>
    <dbReference type="NCBI Taxonomy" id="3572"/>
    <lineage>
        <taxon>Eukaryota</taxon>
        <taxon>Viridiplantae</taxon>
        <taxon>Streptophyta</taxon>
        <taxon>Embryophyta</taxon>
        <taxon>Tracheophyta</taxon>
        <taxon>Spermatophyta</taxon>
        <taxon>Magnoliopsida</taxon>
        <taxon>eudicotyledons</taxon>
        <taxon>Gunneridae</taxon>
        <taxon>Pentapetalae</taxon>
        <taxon>Caryophyllales</taxon>
        <taxon>Caryophyllaceae</taxon>
        <taxon>Caryophylleae</taxon>
        <taxon>Saponaria</taxon>
    </lineage>
</organism>
<accession>A0AAW1I2M2</accession>
<evidence type="ECO:0000313" key="2">
    <source>
        <dbReference type="Proteomes" id="UP001443914"/>
    </source>
</evidence>
<dbReference type="AlphaFoldDB" id="A0AAW1I2M2"/>